<dbReference type="AlphaFoldDB" id="A0A653BLJ1"/>
<dbReference type="Proteomes" id="UP000410492">
    <property type="component" value="Unassembled WGS sequence"/>
</dbReference>
<evidence type="ECO:0000313" key="2">
    <source>
        <dbReference type="Proteomes" id="UP000410492"/>
    </source>
</evidence>
<sequence>MDKPGFSSTLWATAAIFSVVLERRARFLFFTLLTCPNSSNFSTNFCIADRQGAARRPKSFYEPSLTNFQHFYSGF</sequence>
<protein>
    <submittedName>
        <fullName evidence="1">Uncharacterized protein</fullName>
    </submittedName>
</protein>
<evidence type="ECO:0000313" key="1">
    <source>
        <dbReference type="EMBL" id="VEN36458.1"/>
    </source>
</evidence>
<dbReference type="EMBL" id="CAACVG010002424">
    <property type="protein sequence ID" value="VEN36458.1"/>
    <property type="molecule type" value="Genomic_DNA"/>
</dbReference>
<gene>
    <name evidence="1" type="ORF">CALMAC_LOCUS2072</name>
</gene>
<reference evidence="1 2" key="1">
    <citation type="submission" date="2019-01" db="EMBL/GenBank/DDBJ databases">
        <authorList>
            <person name="Sayadi A."/>
        </authorList>
    </citation>
    <scope>NUCLEOTIDE SEQUENCE [LARGE SCALE GENOMIC DNA]</scope>
</reference>
<keyword evidence="2" id="KW-1185">Reference proteome</keyword>
<proteinExistence type="predicted"/>
<name>A0A653BLJ1_CALMS</name>
<accession>A0A653BLJ1</accession>
<dbReference type="OrthoDB" id="10584061at2759"/>
<organism evidence="1 2">
    <name type="scientific">Callosobruchus maculatus</name>
    <name type="common">Southern cowpea weevil</name>
    <name type="synonym">Pulse bruchid</name>
    <dbReference type="NCBI Taxonomy" id="64391"/>
    <lineage>
        <taxon>Eukaryota</taxon>
        <taxon>Metazoa</taxon>
        <taxon>Ecdysozoa</taxon>
        <taxon>Arthropoda</taxon>
        <taxon>Hexapoda</taxon>
        <taxon>Insecta</taxon>
        <taxon>Pterygota</taxon>
        <taxon>Neoptera</taxon>
        <taxon>Endopterygota</taxon>
        <taxon>Coleoptera</taxon>
        <taxon>Polyphaga</taxon>
        <taxon>Cucujiformia</taxon>
        <taxon>Chrysomeloidea</taxon>
        <taxon>Chrysomelidae</taxon>
        <taxon>Bruchinae</taxon>
        <taxon>Bruchini</taxon>
        <taxon>Callosobruchus</taxon>
    </lineage>
</organism>